<evidence type="ECO:0000256" key="1">
    <source>
        <dbReference type="SAM" id="MobiDB-lite"/>
    </source>
</evidence>
<dbReference type="Gene3D" id="3.30.420.10">
    <property type="entry name" value="Ribonuclease H-like superfamily/Ribonuclease H"/>
    <property type="match status" value="1"/>
</dbReference>
<dbReference type="Pfam" id="PF09159">
    <property type="entry name" value="Ydc2-catalyt"/>
    <property type="match status" value="1"/>
</dbReference>
<evidence type="ECO:0000313" key="3">
    <source>
        <dbReference type="EMBL" id="KXJ97421.1"/>
    </source>
</evidence>
<accession>A0A136JJU5</accession>
<feature type="domain" description="SAP" evidence="2">
    <location>
        <begin position="11"/>
        <end position="45"/>
    </location>
</feature>
<dbReference type="OrthoDB" id="5552842at2759"/>
<evidence type="ECO:0000259" key="2">
    <source>
        <dbReference type="PROSITE" id="PS50800"/>
    </source>
</evidence>
<dbReference type="STRING" id="196109.A0A136JJU5"/>
<dbReference type="InterPro" id="IPR039197">
    <property type="entry name" value="Mrs1/Cce1"/>
</dbReference>
<dbReference type="InterPro" id="IPR003034">
    <property type="entry name" value="SAP_dom"/>
</dbReference>
<dbReference type="Pfam" id="PF02037">
    <property type="entry name" value="SAP"/>
    <property type="match status" value="1"/>
</dbReference>
<dbReference type="InterPro" id="IPR015242">
    <property type="entry name" value="Ydc2_cat"/>
</dbReference>
<dbReference type="InterPro" id="IPR036397">
    <property type="entry name" value="RNaseH_sf"/>
</dbReference>
<dbReference type="GO" id="GO:0004520">
    <property type="term" value="F:DNA endonuclease activity"/>
    <property type="evidence" value="ECO:0007669"/>
    <property type="project" value="TreeGrafter"/>
</dbReference>
<feature type="compositionally biased region" description="Basic and acidic residues" evidence="1">
    <location>
        <begin position="416"/>
        <end position="425"/>
    </location>
</feature>
<dbReference type="SUPFAM" id="SSF53098">
    <property type="entry name" value="Ribonuclease H-like"/>
    <property type="match status" value="1"/>
</dbReference>
<dbReference type="GO" id="GO:0000402">
    <property type="term" value="F:crossed form four-way junction DNA binding"/>
    <property type="evidence" value="ECO:0007669"/>
    <property type="project" value="TreeGrafter"/>
</dbReference>
<keyword evidence="4" id="KW-1185">Reference proteome</keyword>
<dbReference type="InParanoid" id="A0A136JJU5"/>
<dbReference type="FunCoup" id="A0A136JJU5">
    <property type="interactions" value="22"/>
</dbReference>
<feature type="region of interest" description="Disordered" evidence="1">
    <location>
        <begin position="213"/>
        <end position="274"/>
    </location>
</feature>
<dbReference type="PROSITE" id="PS50800">
    <property type="entry name" value="SAP"/>
    <property type="match status" value="1"/>
</dbReference>
<dbReference type="PANTHER" id="PTHR28072:SF1">
    <property type="entry name" value="CRUCIFORM CUTTING ENDONUCLEASE 1, MITOCHONDRIAL-RELATED"/>
    <property type="match status" value="1"/>
</dbReference>
<protein>
    <submittedName>
        <fullName evidence="3">Mitochondrial resolvase Ydc2</fullName>
    </submittedName>
</protein>
<evidence type="ECO:0000313" key="4">
    <source>
        <dbReference type="Proteomes" id="UP000070501"/>
    </source>
</evidence>
<dbReference type="EMBL" id="KQ964245">
    <property type="protein sequence ID" value="KXJ97421.1"/>
    <property type="molecule type" value="Genomic_DNA"/>
</dbReference>
<dbReference type="AlphaFoldDB" id="A0A136JJU5"/>
<dbReference type="Proteomes" id="UP000070501">
    <property type="component" value="Unassembled WGS sequence"/>
</dbReference>
<feature type="compositionally biased region" description="Polar residues" evidence="1">
    <location>
        <begin position="213"/>
        <end position="232"/>
    </location>
</feature>
<sequence>MALPPGPPAVYLALRAPQLRLLLKACGLASTGNKADLVERLDKARISWQPSASKPRVLSIDMGLRNFAFALMSPARPTLAADPEKLTATADPKQRDPRPIELHAWQRRELVPAHAVPAEFTPEKMAAVALDLLKNHLLPLRPTHIILERQRARTLGGRSVLEWTLRVNMLEAMLHAVLLAMRESGQWQGTIMSIPPSRTTDFWLEMLEAQSQESTETGTCANRNRGTTSTIGKGSGEGSATRGAGDQKKETTTTGEARAPGTKGKLVSAKKTRKTPNSKKLKVAIVGDWLVRTETILAQSDDVARMQGAFLGACSTTRREKSSRSKLSTADEPALTKLDDLADSLLQGMAWLVWRENTAMLAQGRLVGIAGIDKGGESCESGSPDSRMKPATCKASRTKKAAKAIAAATETPKIPKNPDETKDQPKKCLDSFILEDVPGGSCPGPNDRTVAIETRWSVTVTSE</sequence>
<reference evidence="4" key="1">
    <citation type="submission" date="2016-02" db="EMBL/GenBank/DDBJ databases">
        <title>Draft genome sequence of Microdochium bolleyi, a fungal endophyte of beachgrass.</title>
        <authorList>
            <consortium name="DOE Joint Genome Institute"/>
            <person name="David A.S."/>
            <person name="May G."/>
            <person name="Haridas S."/>
            <person name="Lim J."/>
            <person name="Wang M."/>
            <person name="Labutti K."/>
            <person name="Lipzen A."/>
            <person name="Barry K."/>
            <person name="Grigoriev I.V."/>
        </authorList>
    </citation>
    <scope>NUCLEOTIDE SEQUENCE [LARGE SCALE GENOMIC DNA]</scope>
    <source>
        <strain evidence="4">J235TASD1</strain>
    </source>
</reference>
<name>A0A136JJU5_9PEZI</name>
<dbReference type="PANTHER" id="PTHR28072">
    <property type="entry name" value="CRUCIFORM CUTTING ENDONUCLEASE 1, MITOCHONDRIAL-RELATED"/>
    <property type="match status" value="1"/>
</dbReference>
<proteinExistence type="predicted"/>
<dbReference type="SMART" id="SM00513">
    <property type="entry name" value="SAP"/>
    <property type="match status" value="1"/>
</dbReference>
<dbReference type="GO" id="GO:0070336">
    <property type="term" value="F:flap-structured DNA binding"/>
    <property type="evidence" value="ECO:0007669"/>
    <property type="project" value="TreeGrafter"/>
</dbReference>
<dbReference type="CDD" id="cd16963">
    <property type="entry name" value="CCE1"/>
    <property type="match status" value="1"/>
</dbReference>
<organism evidence="3 4">
    <name type="scientific">Microdochium bolleyi</name>
    <dbReference type="NCBI Taxonomy" id="196109"/>
    <lineage>
        <taxon>Eukaryota</taxon>
        <taxon>Fungi</taxon>
        <taxon>Dikarya</taxon>
        <taxon>Ascomycota</taxon>
        <taxon>Pezizomycotina</taxon>
        <taxon>Sordariomycetes</taxon>
        <taxon>Xylariomycetidae</taxon>
        <taxon>Xylariales</taxon>
        <taxon>Microdochiaceae</taxon>
        <taxon>Microdochium</taxon>
    </lineage>
</organism>
<dbReference type="GO" id="GO:0000403">
    <property type="term" value="F:Y-form DNA binding"/>
    <property type="evidence" value="ECO:0007669"/>
    <property type="project" value="TreeGrafter"/>
</dbReference>
<gene>
    <name evidence="3" type="ORF">Micbo1qcDRAFT_191899</name>
</gene>
<dbReference type="InterPro" id="IPR012337">
    <property type="entry name" value="RNaseH-like_sf"/>
</dbReference>
<feature type="region of interest" description="Disordered" evidence="1">
    <location>
        <begin position="406"/>
        <end position="425"/>
    </location>
</feature>
<dbReference type="GO" id="GO:0005739">
    <property type="term" value="C:mitochondrion"/>
    <property type="evidence" value="ECO:0007669"/>
    <property type="project" value="TreeGrafter"/>
</dbReference>